<evidence type="ECO:0000313" key="8">
    <source>
        <dbReference type="EMBL" id="MFL2028065.1"/>
    </source>
</evidence>
<evidence type="ECO:0000256" key="1">
    <source>
        <dbReference type="ARBA" id="ARBA00000142"/>
    </source>
</evidence>
<name>A0ABW8U9Y9_9LACO</name>
<dbReference type="CDD" id="cd02440">
    <property type="entry name" value="AdoMet_MTases"/>
    <property type="match status" value="1"/>
</dbReference>
<evidence type="ECO:0000256" key="6">
    <source>
        <dbReference type="ARBA" id="ARBA00022694"/>
    </source>
</evidence>
<dbReference type="EMBL" id="JBGQPK010000001">
    <property type="protein sequence ID" value="MFL2028065.1"/>
    <property type="molecule type" value="Genomic_DNA"/>
</dbReference>
<keyword evidence="4 7" id="KW-0808">Transferase</keyword>
<feature type="binding site" evidence="7">
    <location>
        <position position="122"/>
    </location>
    <ligand>
        <name>substrate</name>
    </ligand>
</feature>
<feature type="binding site" evidence="7">
    <location>
        <position position="69"/>
    </location>
    <ligand>
        <name>S-adenosyl-L-methionine</name>
        <dbReference type="ChEBI" id="CHEBI:59789"/>
    </ligand>
</feature>
<evidence type="ECO:0000313" key="9">
    <source>
        <dbReference type="Proteomes" id="UP001625389"/>
    </source>
</evidence>
<dbReference type="Proteomes" id="UP001625389">
    <property type="component" value="Unassembled WGS sequence"/>
</dbReference>
<keyword evidence="9" id="KW-1185">Reference proteome</keyword>
<dbReference type="PANTHER" id="PTHR23417:SF14">
    <property type="entry name" value="PENTACOTRIPEPTIDE-REPEAT REGION OF PRORP DOMAIN-CONTAINING PROTEIN"/>
    <property type="match status" value="1"/>
</dbReference>
<dbReference type="InterPro" id="IPR055361">
    <property type="entry name" value="tRNA_methyltr_TrmB_bact"/>
</dbReference>
<proteinExistence type="inferred from homology"/>
<accession>A0ABW8U9Y9</accession>
<dbReference type="EC" id="2.1.1.33" evidence="7"/>
<dbReference type="Pfam" id="PF02390">
    <property type="entry name" value="Methyltransf_4"/>
    <property type="match status" value="1"/>
</dbReference>
<comment type="pathway">
    <text evidence="7">tRNA modification; N(7)-methylguanine-tRNA biosynthesis.</text>
</comment>
<protein>
    <recommendedName>
        <fullName evidence="7">tRNA (guanine-N(7)-)-methyltransferase</fullName>
        <ecNumber evidence="7">2.1.1.33</ecNumber>
    </recommendedName>
    <alternativeName>
        <fullName evidence="7">tRNA (guanine(46)-N(7))-methyltransferase</fullName>
    </alternativeName>
    <alternativeName>
        <fullName evidence="7">tRNA(m7G46)-methyltransferase</fullName>
    </alternativeName>
</protein>
<organism evidence="8 9">
    <name type="scientific">Loigolactobacillus zhaoyuanensis</name>
    <dbReference type="NCBI Taxonomy" id="2486017"/>
    <lineage>
        <taxon>Bacteria</taxon>
        <taxon>Bacillati</taxon>
        <taxon>Bacillota</taxon>
        <taxon>Bacilli</taxon>
        <taxon>Lactobacillales</taxon>
        <taxon>Lactobacillaceae</taxon>
        <taxon>Loigolactobacillus</taxon>
    </lineage>
</organism>
<keyword evidence="6 7" id="KW-0819">tRNA processing</keyword>
<keyword evidence="3 7" id="KW-0489">Methyltransferase</keyword>
<dbReference type="PROSITE" id="PS51625">
    <property type="entry name" value="SAM_MT_TRMB"/>
    <property type="match status" value="1"/>
</dbReference>
<evidence type="ECO:0000256" key="4">
    <source>
        <dbReference type="ARBA" id="ARBA00022679"/>
    </source>
</evidence>
<feature type="binding site" evidence="7">
    <location>
        <position position="154"/>
    </location>
    <ligand>
        <name>substrate</name>
    </ligand>
</feature>
<dbReference type="Gene3D" id="3.40.50.150">
    <property type="entry name" value="Vaccinia Virus protein VP39"/>
    <property type="match status" value="1"/>
</dbReference>
<sequence length="212" mass="24378">MRLRNKPRAAGEIAANPQYITTTPAEFKGQWQSKFTQNQPLSIEVGSGKGRFIVEMAKANPERNFIGIEIQQSVAIMILEKQLTAQLPNLYLIQADGGELTDFFADDEVAQIYLNFSDPWPKTRHAKRRLTHQLFLKMYQAILQPQGSLQFKTDNRGLFEYSLISFNQFGMQFDDLSLDLHADEAPENIETEYEQRFSQMGHPIYLISAHFE</sequence>
<feature type="binding site" evidence="7">
    <location>
        <position position="96"/>
    </location>
    <ligand>
        <name>S-adenosyl-L-methionine</name>
        <dbReference type="ChEBI" id="CHEBI:59789"/>
    </ligand>
</feature>
<dbReference type="InterPro" id="IPR003358">
    <property type="entry name" value="tRNA_(Gua-N-7)_MeTrfase_Trmb"/>
</dbReference>
<comment type="caution">
    <text evidence="7">Lacks conserved residue(s) required for the propagation of feature annotation.</text>
</comment>
<dbReference type="NCBIfam" id="NF001080">
    <property type="entry name" value="PRK00121.2-2"/>
    <property type="match status" value="1"/>
</dbReference>
<dbReference type="HAMAP" id="MF_01057">
    <property type="entry name" value="tRNA_methyltr_TrmB"/>
    <property type="match status" value="1"/>
</dbReference>
<dbReference type="SUPFAM" id="SSF53335">
    <property type="entry name" value="S-adenosyl-L-methionine-dependent methyltransferases"/>
    <property type="match status" value="1"/>
</dbReference>
<keyword evidence="5 7" id="KW-0949">S-adenosyl-L-methionine</keyword>
<dbReference type="RefSeq" id="WP_125548649.1">
    <property type="nucleotide sequence ID" value="NZ_JBGQPK010000001.1"/>
</dbReference>
<reference evidence="8 9" key="1">
    <citation type="submission" date="2024-08" db="EMBL/GenBank/DDBJ databases">
        <authorList>
            <person name="Arias E."/>
        </authorList>
    </citation>
    <scope>NUCLEOTIDE SEQUENCE [LARGE SCALE GENOMIC DNA]</scope>
    <source>
        <strain evidence="8 9">FAM 25317</strain>
    </source>
</reference>
<comment type="function">
    <text evidence="2 7">Catalyzes the formation of N(7)-methylguanine at position 46 (m7G46) in tRNA.</text>
</comment>
<evidence type="ECO:0000256" key="2">
    <source>
        <dbReference type="ARBA" id="ARBA00003015"/>
    </source>
</evidence>
<feature type="binding site" evidence="7">
    <location>
        <begin position="191"/>
        <end position="194"/>
    </location>
    <ligand>
        <name>substrate</name>
    </ligand>
</feature>
<dbReference type="PANTHER" id="PTHR23417">
    <property type="entry name" value="3-DEOXY-D-MANNO-OCTULOSONIC-ACID TRANSFERASE/TRNA GUANINE-N 7 - -METHYLTRANSFERASE"/>
    <property type="match status" value="1"/>
</dbReference>
<comment type="caution">
    <text evidence="8">The sequence shown here is derived from an EMBL/GenBank/DDBJ whole genome shotgun (WGS) entry which is preliminary data.</text>
</comment>
<comment type="catalytic activity">
    <reaction evidence="1 7">
        <text>guanosine(46) in tRNA + S-adenosyl-L-methionine = N(7)-methylguanosine(46) in tRNA + S-adenosyl-L-homocysteine</text>
        <dbReference type="Rhea" id="RHEA:42708"/>
        <dbReference type="Rhea" id="RHEA-COMP:10188"/>
        <dbReference type="Rhea" id="RHEA-COMP:10189"/>
        <dbReference type="ChEBI" id="CHEBI:57856"/>
        <dbReference type="ChEBI" id="CHEBI:59789"/>
        <dbReference type="ChEBI" id="CHEBI:74269"/>
        <dbReference type="ChEBI" id="CHEBI:74480"/>
        <dbReference type="EC" id="2.1.1.33"/>
    </reaction>
</comment>
<evidence type="ECO:0000256" key="3">
    <source>
        <dbReference type="ARBA" id="ARBA00022603"/>
    </source>
</evidence>
<gene>
    <name evidence="7 8" type="primary">trmB</name>
    <name evidence="8" type="ORF">ACEN34_00320</name>
</gene>
<evidence type="ECO:0000256" key="7">
    <source>
        <dbReference type="HAMAP-Rule" id="MF_01057"/>
    </source>
</evidence>
<dbReference type="GO" id="GO:0008176">
    <property type="term" value="F:tRNA (guanine(46)-N7)-methyltransferase activity"/>
    <property type="evidence" value="ECO:0007669"/>
    <property type="project" value="UniProtKB-EC"/>
</dbReference>
<comment type="similarity">
    <text evidence="7">Belongs to the class I-like SAM-binding methyltransferase superfamily. TrmB family.</text>
</comment>
<feature type="binding site" evidence="7">
    <location>
        <position position="44"/>
    </location>
    <ligand>
        <name>S-adenosyl-L-methionine</name>
        <dbReference type="ChEBI" id="CHEBI:59789"/>
    </ligand>
</feature>
<dbReference type="InterPro" id="IPR029063">
    <property type="entry name" value="SAM-dependent_MTases_sf"/>
</dbReference>
<evidence type="ECO:0000256" key="5">
    <source>
        <dbReference type="ARBA" id="ARBA00022691"/>
    </source>
</evidence>
<dbReference type="NCBIfam" id="TIGR00091">
    <property type="entry name" value="tRNA (guanosine(46)-N7)-methyltransferase TrmB"/>
    <property type="match status" value="1"/>
</dbReference>
<feature type="binding site" evidence="7">
    <location>
        <position position="118"/>
    </location>
    <ligand>
        <name>S-adenosyl-L-methionine</name>
        <dbReference type="ChEBI" id="CHEBI:59789"/>
    </ligand>
</feature>